<evidence type="ECO:0000256" key="3">
    <source>
        <dbReference type="ARBA" id="ARBA00022679"/>
    </source>
</evidence>
<dbReference type="AlphaFoldDB" id="A0A3B0VTU0"/>
<dbReference type="GO" id="GO:0005829">
    <property type="term" value="C:cytosol"/>
    <property type="evidence" value="ECO:0007669"/>
    <property type="project" value="TreeGrafter"/>
</dbReference>
<dbReference type="SUPFAM" id="SSF52540">
    <property type="entry name" value="P-loop containing nucleoside triphosphate hydrolases"/>
    <property type="match status" value="1"/>
</dbReference>
<dbReference type="GO" id="GO:0036431">
    <property type="term" value="F:dCMP kinase activity"/>
    <property type="evidence" value="ECO:0007669"/>
    <property type="project" value="InterPro"/>
</dbReference>
<dbReference type="Gene3D" id="3.40.50.300">
    <property type="entry name" value="P-loop containing nucleotide triphosphate hydrolases"/>
    <property type="match status" value="1"/>
</dbReference>
<keyword evidence="5 10" id="KW-0418">Kinase</keyword>
<dbReference type="Pfam" id="PF02224">
    <property type="entry name" value="Cytidylate_kin"/>
    <property type="match status" value="1"/>
</dbReference>
<dbReference type="GO" id="GO:0036430">
    <property type="term" value="F:CMP kinase activity"/>
    <property type="evidence" value="ECO:0007669"/>
    <property type="project" value="RHEA"/>
</dbReference>
<evidence type="ECO:0000313" key="10">
    <source>
        <dbReference type="EMBL" id="VAW41887.1"/>
    </source>
</evidence>
<gene>
    <name evidence="10" type="ORF">MNBD_DELTA04-1555</name>
</gene>
<feature type="domain" description="Cytidylate kinase" evidence="9">
    <location>
        <begin position="8"/>
        <end position="224"/>
    </location>
</feature>
<dbReference type="InterPro" id="IPR027417">
    <property type="entry name" value="P-loop_NTPase"/>
</dbReference>
<dbReference type="CDD" id="cd02020">
    <property type="entry name" value="CMPK"/>
    <property type="match status" value="1"/>
</dbReference>
<evidence type="ECO:0000259" key="9">
    <source>
        <dbReference type="Pfam" id="PF02224"/>
    </source>
</evidence>
<protein>
    <recommendedName>
        <fullName evidence="2">(d)CMP kinase</fullName>
        <ecNumber evidence="2">2.7.4.25</ecNumber>
    </recommendedName>
</protein>
<name>A0A3B0VTU0_9ZZZZ</name>
<proteinExistence type="inferred from homology"/>
<evidence type="ECO:0000256" key="4">
    <source>
        <dbReference type="ARBA" id="ARBA00022741"/>
    </source>
</evidence>
<evidence type="ECO:0000256" key="2">
    <source>
        <dbReference type="ARBA" id="ARBA00012906"/>
    </source>
</evidence>
<dbReference type="PANTHER" id="PTHR21299">
    <property type="entry name" value="CYTIDYLATE KINASE/PANTOATE-BETA-ALANINE LIGASE"/>
    <property type="match status" value="1"/>
</dbReference>
<dbReference type="GO" id="GO:0015949">
    <property type="term" value="P:nucleobase-containing small molecule interconversion"/>
    <property type="evidence" value="ECO:0007669"/>
    <property type="project" value="TreeGrafter"/>
</dbReference>
<accession>A0A3B0VTU0</accession>
<keyword evidence="6" id="KW-0067">ATP-binding</keyword>
<organism evidence="10">
    <name type="scientific">hydrothermal vent metagenome</name>
    <dbReference type="NCBI Taxonomy" id="652676"/>
    <lineage>
        <taxon>unclassified sequences</taxon>
        <taxon>metagenomes</taxon>
        <taxon>ecological metagenomes</taxon>
    </lineage>
</organism>
<dbReference type="HAMAP" id="MF_00238">
    <property type="entry name" value="Cytidyl_kinase_type1"/>
    <property type="match status" value="1"/>
</dbReference>
<evidence type="ECO:0000256" key="5">
    <source>
        <dbReference type="ARBA" id="ARBA00022777"/>
    </source>
</evidence>
<evidence type="ECO:0000256" key="7">
    <source>
        <dbReference type="ARBA" id="ARBA00047615"/>
    </source>
</evidence>
<evidence type="ECO:0000256" key="1">
    <source>
        <dbReference type="ARBA" id="ARBA00009427"/>
    </source>
</evidence>
<comment type="similarity">
    <text evidence="1">Belongs to the cytidylate kinase family. Type 1 subfamily.</text>
</comment>
<keyword evidence="3 10" id="KW-0808">Transferase</keyword>
<dbReference type="InterPro" id="IPR011994">
    <property type="entry name" value="Cytidylate_kinase_dom"/>
</dbReference>
<dbReference type="NCBIfam" id="TIGR00017">
    <property type="entry name" value="cmk"/>
    <property type="match status" value="1"/>
</dbReference>
<dbReference type="EC" id="2.7.4.25" evidence="2"/>
<dbReference type="InterPro" id="IPR003136">
    <property type="entry name" value="Cytidylate_kin"/>
</dbReference>
<dbReference type="GO" id="GO:0005524">
    <property type="term" value="F:ATP binding"/>
    <property type="evidence" value="ECO:0007669"/>
    <property type="project" value="UniProtKB-KW"/>
</dbReference>
<comment type="catalytic activity">
    <reaction evidence="8">
        <text>CMP + ATP = CDP + ADP</text>
        <dbReference type="Rhea" id="RHEA:11600"/>
        <dbReference type="ChEBI" id="CHEBI:30616"/>
        <dbReference type="ChEBI" id="CHEBI:58069"/>
        <dbReference type="ChEBI" id="CHEBI:60377"/>
        <dbReference type="ChEBI" id="CHEBI:456216"/>
        <dbReference type="EC" id="2.7.4.25"/>
    </reaction>
</comment>
<comment type="catalytic activity">
    <reaction evidence="7">
        <text>dCMP + ATP = dCDP + ADP</text>
        <dbReference type="Rhea" id="RHEA:25094"/>
        <dbReference type="ChEBI" id="CHEBI:30616"/>
        <dbReference type="ChEBI" id="CHEBI:57566"/>
        <dbReference type="ChEBI" id="CHEBI:58593"/>
        <dbReference type="ChEBI" id="CHEBI:456216"/>
        <dbReference type="EC" id="2.7.4.25"/>
    </reaction>
</comment>
<keyword evidence="4" id="KW-0547">Nucleotide-binding</keyword>
<reference evidence="10" key="1">
    <citation type="submission" date="2018-06" db="EMBL/GenBank/DDBJ databases">
        <authorList>
            <person name="Zhirakovskaya E."/>
        </authorList>
    </citation>
    <scope>NUCLEOTIDE SEQUENCE</scope>
</reference>
<sequence>MSHRLEVVTIDGPSGVGKSTISRKLAARLGFTYLDTGAMYRGVALKCRQSGVDVHDERAVAGLMDVLDLRLLPARSENEEVRVLLDGRDVSAAIRTPEISMLASAVSALRPVREKLTRMQQEMGAAGRIVAEGRDTGTVVFPGAAWKFYLDAGLAERVRRRIKQLRHRGETVDENEIFNQIVKRDRDDMERSLAPLKAAPDAVRIDSTDLGPDDVLARMLAVIRRNPIKG</sequence>
<dbReference type="PANTHER" id="PTHR21299:SF2">
    <property type="entry name" value="CYTIDYLATE KINASE"/>
    <property type="match status" value="1"/>
</dbReference>
<evidence type="ECO:0000256" key="6">
    <source>
        <dbReference type="ARBA" id="ARBA00022840"/>
    </source>
</evidence>
<evidence type="ECO:0000256" key="8">
    <source>
        <dbReference type="ARBA" id="ARBA00048478"/>
    </source>
</evidence>
<dbReference type="EMBL" id="UOEY01000139">
    <property type="protein sequence ID" value="VAW41887.1"/>
    <property type="molecule type" value="Genomic_DNA"/>
</dbReference>